<dbReference type="Proteomes" id="UP001438953">
    <property type="component" value="Unassembled WGS sequence"/>
</dbReference>
<gene>
    <name evidence="2" type="ORF">VSX56_05650</name>
</gene>
<protein>
    <submittedName>
        <fullName evidence="2">YjbF family lipoprotein</fullName>
    </submittedName>
</protein>
<feature type="signal peptide" evidence="1">
    <location>
        <begin position="1"/>
        <end position="24"/>
    </location>
</feature>
<keyword evidence="2" id="KW-0449">Lipoprotein</keyword>
<proteinExistence type="predicted"/>
<dbReference type="RefSeq" id="WP_349295759.1">
    <property type="nucleotide sequence ID" value="NZ_JAYWLC010000003.1"/>
</dbReference>
<dbReference type="Gene3D" id="2.40.360.10">
    <property type="entry name" value="YmcC-like"/>
    <property type="match status" value="1"/>
</dbReference>
<comment type="caution">
    <text evidence="2">The sequence shown here is derived from an EMBL/GenBank/DDBJ whole genome shotgun (WGS) entry which is preliminary data.</text>
</comment>
<accession>A0ABV1SEC3</accession>
<dbReference type="EMBL" id="JAYWLC010000003">
    <property type="protein sequence ID" value="MER5171257.1"/>
    <property type="molecule type" value="Genomic_DNA"/>
</dbReference>
<evidence type="ECO:0000313" key="2">
    <source>
        <dbReference type="EMBL" id="MER5171257.1"/>
    </source>
</evidence>
<dbReference type="InterPro" id="IPR021308">
    <property type="entry name" value="GfcB"/>
</dbReference>
<dbReference type="PROSITE" id="PS51257">
    <property type="entry name" value="PROKAR_LIPOPROTEIN"/>
    <property type="match status" value="1"/>
</dbReference>
<reference evidence="2 3" key="1">
    <citation type="submission" date="2024-06" db="EMBL/GenBank/DDBJ databases">
        <title>Thioclava kandeliae sp. nov. from a rhizosphere soil sample of Kandelia candel in a mangrove.</title>
        <authorList>
            <person name="Mu T."/>
        </authorList>
    </citation>
    <scope>NUCLEOTIDE SEQUENCE [LARGE SCALE GENOMIC DNA]</scope>
    <source>
        <strain evidence="2 3">CPCC 100088</strain>
    </source>
</reference>
<dbReference type="Pfam" id="PF11102">
    <property type="entry name" value="YjbF"/>
    <property type="match status" value="1"/>
</dbReference>
<dbReference type="InterPro" id="IPR023373">
    <property type="entry name" value="YmcC_sf"/>
</dbReference>
<keyword evidence="3" id="KW-1185">Reference proteome</keyword>
<feature type="chain" id="PRO_5045532072" evidence="1">
    <location>
        <begin position="25"/>
        <end position="224"/>
    </location>
</feature>
<evidence type="ECO:0000313" key="3">
    <source>
        <dbReference type="Proteomes" id="UP001438953"/>
    </source>
</evidence>
<name>A0ABV1SEC3_9RHOB</name>
<dbReference type="SUPFAM" id="SSF159270">
    <property type="entry name" value="YmcC-like"/>
    <property type="match status" value="1"/>
</dbReference>
<keyword evidence="1" id="KW-0732">Signal</keyword>
<organism evidence="2 3">
    <name type="scientific">Thioclava kandeliae</name>
    <dbReference type="NCBI Taxonomy" id="3070818"/>
    <lineage>
        <taxon>Bacteria</taxon>
        <taxon>Pseudomonadati</taxon>
        <taxon>Pseudomonadota</taxon>
        <taxon>Alphaproteobacteria</taxon>
        <taxon>Rhodobacterales</taxon>
        <taxon>Paracoccaceae</taxon>
        <taxon>Thioclava</taxon>
    </lineage>
</organism>
<evidence type="ECO:0000256" key="1">
    <source>
        <dbReference type="SAM" id="SignalP"/>
    </source>
</evidence>
<sequence>MKTSVVLSAALLSILAACSSGVEAPNSQEVVARTVVAALKQSRQKPAPQMSRAQLEQLGVPVMEVSVERIGATGYLVPETEQSDSLGRSKTWQSSDNGSFTFRQGVLIASRGFGFDLLSASAPVSKGQAMGPASSASRHYVTRAGDYSENKLDLTCTLGTTGHETIEILGKSHATRHLIEACTSPEGNKVSNDYWIGLQDGVMWQSRQWAGPRMGYVRFRQIVN</sequence>